<accession>A0AAX2J9M7</accession>
<keyword evidence="1" id="KW-1133">Transmembrane helix</keyword>
<dbReference type="Proteomes" id="UP000249008">
    <property type="component" value="Chromosome 1"/>
</dbReference>
<gene>
    <name evidence="2" type="ORF">NCTC12112_01371</name>
</gene>
<evidence type="ECO:0000256" key="1">
    <source>
        <dbReference type="SAM" id="Phobius"/>
    </source>
</evidence>
<evidence type="ECO:0000313" key="2">
    <source>
        <dbReference type="EMBL" id="SQJ02426.1"/>
    </source>
</evidence>
<name>A0AAX2J9M7_9FUSO</name>
<protein>
    <submittedName>
        <fullName evidence="2">Uncharacterized protein</fullName>
    </submittedName>
</protein>
<proteinExistence type="predicted"/>
<keyword evidence="1" id="KW-0812">Transmembrane</keyword>
<dbReference type="AlphaFoldDB" id="A0AAX2J9M7"/>
<feature type="transmembrane region" description="Helical" evidence="1">
    <location>
        <begin position="6"/>
        <end position="25"/>
    </location>
</feature>
<organism evidence="2 3">
    <name type="scientific">Fusobacterium ulcerans</name>
    <dbReference type="NCBI Taxonomy" id="861"/>
    <lineage>
        <taxon>Bacteria</taxon>
        <taxon>Fusobacteriati</taxon>
        <taxon>Fusobacteriota</taxon>
        <taxon>Fusobacteriia</taxon>
        <taxon>Fusobacteriales</taxon>
        <taxon>Fusobacteriaceae</taxon>
        <taxon>Fusobacterium</taxon>
    </lineage>
</organism>
<sequence>MFTLSIISLVIYVILLIYIVSKILYANDYVRVNKQYSESLNYVYVK</sequence>
<reference evidence="2 3" key="1">
    <citation type="submission" date="2018-06" db="EMBL/GenBank/DDBJ databases">
        <authorList>
            <consortium name="Pathogen Informatics"/>
            <person name="Doyle S."/>
        </authorList>
    </citation>
    <scope>NUCLEOTIDE SEQUENCE [LARGE SCALE GENOMIC DNA]</scope>
    <source>
        <strain evidence="2 3">NCTC12112</strain>
    </source>
</reference>
<evidence type="ECO:0000313" key="3">
    <source>
        <dbReference type="Proteomes" id="UP000249008"/>
    </source>
</evidence>
<keyword evidence="1" id="KW-0472">Membrane</keyword>
<dbReference type="EMBL" id="LS483487">
    <property type="protein sequence ID" value="SQJ02426.1"/>
    <property type="molecule type" value="Genomic_DNA"/>
</dbReference>